<dbReference type="InParanoid" id="Q7NHP5"/>
<dbReference type="EnsemblBacteria" id="BAC90431">
    <property type="protein sequence ID" value="BAC90431"/>
    <property type="gene ID" value="BAC90431"/>
</dbReference>
<dbReference type="EMBL" id="BA000045">
    <property type="protein sequence ID" value="BAC90431.1"/>
    <property type="molecule type" value="Genomic_DNA"/>
</dbReference>
<dbReference type="AlphaFoldDB" id="Q7NHP5"/>
<organism evidence="1 2">
    <name type="scientific">Gloeobacter violaceus (strain ATCC 29082 / PCC 7421)</name>
    <dbReference type="NCBI Taxonomy" id="251221"/>
    <lineage>
        <taxon>Bacteria</taxon>
        <taxon>Bacillati</taxon>
        <taxon>Cyanobacteriota</taxon>
        <taxon>Cyanophyceae</taxon>
        <taxon>Gloeobacterales</taxon>
        <taxon>Gloeobacteraceae</taxon>
        <taxon>Gloeobacter</taxon>
    </lineage>
</organism>
<dbReference type="InterPro" id="IPR046038">
    <property type="entry name" value="DUF5996"/>
</dbReference>
<dbReference type="OrthoDB" id="9800945at2"/>
<dbReference type="Proteomes" id="UP000000557">
    <property type="component" value="Chromosome"/>
</dbReference>
<name>Q7NHP5_GLOVI</name>
<dbReference type="HOGENOM" id="CLU_054566_0_0_3"/>
<gene>
    <name evidence="1" type="ordered locus">glr2490</name>
</gene>
<accession>Q7NHP5</accession>
<keyword evidence="2" id="KW-1185">Reference proteome</keyword>
<dbReference type="eggNOG" id="ENOG502Z7SC">
    <property type="taxonomic scope" value="Bacteria"/>
</dbReference>
<proteinExistence type="predicted"/>
<dbReference type="Pfam" id="PF19459">
    <property type="entry name" value="DUF5996"/>
    <property type="match status" value="1"/>
</dbReference>
<dbReference type="KEGG" id="gvi:glr2490"/>
<reference evidence="1 2" key="1">
    <citation type="journal article" date="2003" name="DNA Res.">
        <title>Complete genome structure of Gloeobacter violaceus PCC 7421, a cyanobacterium that lacks thylakoids.</title>
        <authorList>
            <person name="Nakamura Y."/>
            <person name="Kaneko T."/>
            <person name="Sato S."/>
            <person name="Mimuro M."/>
            <person name="Miyashita H."/>
            <person name="Tsuchiya T."/>
            <person name="Sasamoto S."/>
            <person name="Watanabe A."/>
            <person name="Kawashima K."/>
            <person name="Kishida Y."/>
            <person name="Kiyokawa C."/>
            <person name="Kohara M."/>
            <person name="Matsumoto M."/>
            <person name="Matsuno A."/>
            <person name="Nakazaki N."/>
            <person name="Shimpo S."/>
            <person name="Takeuchi C."/>
            <person name="Yamada M."/>
            <person name="Tabata S."/>
        </authorList>
    </citation>
    <scope>NUCLEOTIDE SEQUENCE [LARGE SCALE GENOMIC DNA]</scope>
    <source>
        <strain evidence="2">ATCC 29082 / PCC 7421</strain>
    </source>
</reference>
<protein>
    <submittedName>
        <fullName evidence="1">Glr2490 protein</fullName>
    </submittedName>
</protein>
<evidence type="ECO:0000313" key="2">
    <source>
        <dbReference type="Proteomes" id="UP000000557"/>
    </source>
</evidence>
<evidence type="ECO:0000313" key="1">
    <source>
        <dbReference type="EMBL" id="BAC90431.1"/>
    </source>
</evidence>
<dbReference type="STRING" id="251221.gene:10759989"/>
<sequence length="371" mass="41930">MVSGAGRSVPAPFLPLSTAATLHRYFQQEAASGSWTMGKRCARQLLSPFQTEALKKMTVPVSSTATDAWPALPFAQWQDTYATLHLWTQIVGKIRLALSPRLNHWWQSTLYVTPRGLTTASIPYGTFTFEIAFDFLDHRLRIDTSDGIHRTIPLAPRSVADFYAELLETLKAMGIEVRIWTMPQEVAEPIPFEADRKHAAYDPQSVQRFWRILVQADRVMNAFRSRFIGKSSPVHFFWGSFDLAVTRFSGRRAPQHPGGVPNMADWVTREAYSHEVSSCGFWPGNASVEAVFYAYAYPKPDGFEQYSVQPEAAFYSAQMGEFLLPYEAVRQADDPEGTLLAFLQSTYEAAADLAQWDRRELERLPVAQSTR</sequence>
<reference evidence="1 2" key="2">
    <citation type="journal article" date="2003" name="DNA Res.">
        <title>Complete genome structure of Gloeobacter violaceus PCC 7421, a cyanobacterium that lacks thylakoids (supplement).</title>
        <authorList>
            <person name="Nakamura Y."/>
            <person name="Kaneko T."/>
            <person name="Sato S."/>
            <person name="Mimuro M."/>
            <person name="Miyashita H."/>
            <person name="Tsuchiya T."/>
            <person name="Sasamoto S."/>
            <person name="Watanabe A."/>
            <person name="Kawashima K."/>
            <person name="Kishida Y."/>
            <person name="Kiyokawa C."/>
            <person name="Kohara M."/>
            <person name="Matsumoto M."/>
            <person name="Matsuno A."/>
            <person name="Nakazaki N."/>
            <person name="Shimpo S."/>
            <person name="Takeuchi C."/>
            <person name="Yamada M."/>
            <person name="Tabata S."/>
        </authorList>
    </citation>
    <scope>NUCLEOTIDE SEQUENCE [LARGE SCALE GENOMIC DNA]</scope>
    <source>
        <strain evidence="2">ATCC 29082 / PCC 7421</strain>
    </source>
</reference>
<dbReference type="PATRIC" id="fig|251221.4.peg.2528"/>